<dbReference type="InterPro" id="IPR023753">
    <property type="entry name" value="FAD/NAD-binding_dom"/>
</dbReference>
<evidence type="ECO:0000313" key="11">
    <source>
        <dbReference type="Proteomes" id="UP000264702"/>
    </source>
</evidence>
<keyword evidence="7" id="KW-0472">Membrane</keyword>
<feature type="transmembrane region" description="Helical" evidence="7">
    <location>
        <begin position="385"/>
        <end position="405"/>
    </location>
</feature>
<feature type="domain" description="External alternative NADH-ubiquinone oxidoreductase-like C-terminal" evidence="9">
    <location>
        <begin position="362"/>
        <end position="420"/>
    </location>
</feature>
<comment type="cofactor">
    <cofactor evidence="1">
        <name>FAD</name>
        <dbReference type="ChEBI" id="CHEBI:57692"/>
    </cofactor>
</comment>
<evidence type="ECO:0000256" key="7">
    <source>
        <dbReference type="SAM" id="Phobius"/>
    </source>
</evidence>
<dbReference type="EMBL" id="QVQT01000003">
    <property type="protein sequence ID" value="RFU16937.1"/>
    <property type="molecule type" value="Genomic_DNA"/>
</dbReference>
<feature type="region of interest" description="Disordered" evidence="6">
    <location>
        <begin position="446"/>
        <end position="474"/>
    </location>
</feature>
<dbReference type="GO" id="GO:0003955">
    <property type="term" value="F:NAD(P)H dehydrogenase (quinone) activity"/>
    <property type="evidence" value="ECO:0007669"/>
    <property type="project" value="TreeGrafter"/>
</dbReference>
<feature type="compositionally biased region" description="Low complexity" evidence="6">
    <location>
        <begin position="446"/>
        <end position="466"/>
    </location>
</feature>
<comment type="similarity">
    <text evidence="2">Belongs to the NADH dehydrogenase family.</text>
</comment>
<dbReference type="OrthoDB" id="9781621at2"/>
<evidence type="ECO:0000256" key="2">
    <source>
        <dbReference type="ARBA" id="ARBA00005272"/>
    </source>
</evidence>
<gene>
    <name evidence="10" type="ORF">D0Y96_09395</name>
</gene>
<reference evidence="10 11" key="1">
    <citation type="submission" date="2018-08" db="EMBL/GenBank/DDBJ databases">
        <title>Acidipila sp. 4G-K13, an acidobacterium isolated from forest soil.</title>
        <authorList>
            <person name="Gao Z.-H."/>
            <person name="Qiu L.-H."/>
        </authorList>
    </citation>
    <scope>NUCLEOTIDE SEQUENCE [LARGE SCALE GENOMIC DNA]</scope>
    <source>
        <strain evidence="10 11">4G-K13</strain>
    </source>
</reference>
<dbReference type="Gene3D" id="3.50.50.100">
    <property type="match status" value="1"/>
</dbReference>
<evidence type="ECO:0000259" key="9">
    <source>
        <dbReference type="Pfam" id="PF22366"/>
    </source>
</evidence>
<evidence type="ECO:0000259" key="8">
    <source>
        <dbReference type="Pfam" id="PF07992"/>
    </source>
</evidence>
<comment type="caution">
    <text evidence="10">The sequence shown here is derived from an EMBL/GenBank/DDBJ whole genome shotgun (WGS) entry which is preliminary data.</text>
</comment>
<dbReference type="PRINTS" id="PR00368">
    <property type="entry name" value="FADPNR"/>
</dbReference>
<keyword evidence="7" id="KW-1133">Transmembrane helix</keyword>
<sequence length="474" mass="52110">MAATTDATWTEIPAVAAGRRPRVLILGGGFAGTHAALALSKLPVDITIVDRRNHFTFQPLLYQVALAVLSPANIASPIRTILRGRPNVEVLMDEAIGFELNERRVLFKSRAAMQFDYLMLATGATHSYFGNEQWAQIAPGLKTIEDAIEIRRRVLLAFELAERQMLETGSHPPLNFVVIGGGPTGVELAGAISDIAKLYMRHDFRHINPSEARVLLLEGGPRILAAYPEDLSRKAVEQLAELGVEVHTGMQVSDVQPGYVMAGGRKIEAVVTLWAAGVQASPLGKLLGVETDRRGCVLVNQTLNPPGHPEVFVCGDLAHFEQNGRQVPGVAQPAMQMGDHVAKMIEADLHHLPRKPFHYFDKGDMATIGRMAAVAKVEWPFKAHWGGFLAWLTWLTVHIWFLIGFRNRLVVLTEWIWNYFTFTRGARLIYGSQMLPGWNTHEGVADPVPGAPLDPAAPDAPQQQREQAIHASKG</sequence>
<dbReference type="PANTHER" id="PTHR42913">
    <property type="entry name" value="APOPTOSIS-INDUCING FACTOR 1"/>
    <property type="match status" value="1"/>
</dbReference>
<dbReference type="SUPFAM" id="SSF51905">
    <property type="entry name" value="FAD/NAD(P)-binding domain"/>
    <property type="match status" value="1"/>
</dbReference>
<name>A0A372IPR2_9BACT</name>
<dbReference type="InterPro" id="IPR054585">
    <property type="entry name" value="NDH2-like_C"/>
</dbReference>
<dbReference type="PRINTS" id="PR00411">
    <property type="entry name" value="PNDRDTASEI"/>
</dbReference>
<organism evidence="10 11">
    <name type="scientific">Paracidobacterium acidisoli</name>
    <dbReference type="NCBI Taxonomy" id="2303751"/>
    <lineage>
        <taxon>Bacteria</taxon>
        <taxon>Pseudomonadati</taxon>
        <taxon>Acidobacteriota</taxon>
        <taxon>Terriglobia</taxon>
        <taxon>Terriglobales</taxon>
        <taxon>Acidobacteriaceae</taxon>
        <taxon>Paracidobacterium</taxon>
    </lineage>
</organism>
<evidence type="ECO:0000256" key="4">
    <source>
        <dbReference type="ARBA" id="ARBA00022827"/>
    </source>
</evidence>
<proteinExistence type="inferred from homology"/>
<dbReference type="GO" id="GO:0019646">
    <property type="term" value="P:aerobic electron transport chain"/>
    <property type="evidence" value="ECO:0007669"/>
    <property type="project" value="TreeGrafter"/>
</dbReference>
<dbReference type="PANTHER" id="PTHR42913:SF3">
    <property type="entry name" value="64 KDA MITOCHONDRIAL NADH DEHYDROGENASE (EUROFUNG)"/>
    <property type="match status" value="1"/>
</dbReference>
<accession>A0A372IPR2</accession>
<keyword evidence="7" id="KW-0812">Transmembrane</keyword>
<evidence type="ECO:0000256" key="3">
    <source>
        <dbReference type="ARBA" id="ARBA00022630"/>
    </source>
</evidence>
<feature type="domain" description="FAD/NAD(P)-binding" evidence="8">
    <location>
        <begin position="22"/>
        <end position="338"/>
    </location>
</feature>
<dbReference type="Proteomes" id="UP000264702">
    <property type="component" value="Unassembled WGS sequence"/>
</dbReference>
<dbReference type="AlphaFoldDB" id="A0A372IPR2"/>
<dbReference type="InterPro" id="IPR051169">
    <property type="entry name" value="NADH-Q_oxidoreductase"/>
</dbReference>
<keyword evidence="3" id="KW-0285">Flavoprotein</keyword>
<keyword evidence="11" id="KW-1185">Reference proteome</keyword>
<dbReference type="RefSeq" id="WP_117299107.1">
    <property type="nucleotide sequence ID" value="NZ_QVQT02000003.1"/>
</dbReference>
<evidence type="ECO:0000256" key="5">
    <source>
        <dbReference type="ARBA" id="ARBA00023002"/>
    </source>
</evidence>
<evidence type="ECO:0000256" key="1">
    <source>
        <dbReference type="ARBA" id="ARBA00001974"/>
    </source>
</evidence>
<protein>
    <submittedName>
        <fullName evidence="10">NAD(P)/FAD-dependent oxidoreductase</fullName>
    </submittedName>
</protein>
<evidence type="ECO:0000313" key="10">
    <source>
        <dbReference type="EMBL" id="RFU16937.1"/>
    </source>
</evidence>
<keyword evidence="5" id="KW-0560">Oxidoreductase</keyword>
<dbReference type="Pfam" id="PF22366">
    <property type="entry name" value="NDH2_C"/>
    <property type="match status" value="1"/>
</dbReference>
<dbReference type="InterPro" id="IPR036188">
    <property type="entry name" value="FAD/NAD-bd_sf"/>
</dbReference>
<evidence type="ECO:0000256" key="6">
    <source>
        <dbReference type="SAM" id="MobiDB-lite"/>
    </source>
</evidence>
<dbReference type="Pfam" id="PF07992">
    <property type="entry name" value="Pyr_redox_2"/>
    <property type="match status" value="1"/>
</dbReference>
<keyword evidence="4" id="KW-0274">FAD</keyword>